<feature type="site" description="Important for catalytic activity" evidence="7">
    <location>
        <position position="226"/>
    </location>
</feature>
<dbReference type="InterPro" id="IPR003770">
    <property type="entry name" value="MLTG-like"/>
</dbReference>
<dbReference type="PANTHER" id="PTHR30518">
    <property type="entry name" value="ENDOLYTIC MUREIN TRANSGLYCOSYLASE"/>
    <property type="match status" value="1"/>
</dbReference>
<dbReference type="CDD" id="cd08010">
    <property type="entry name" value="MltG_like"/>
    <property type="match status" value="1"/>
</dbReference>
<keyword evidence="3 7" id="KW-1133">Transmembrane helix</keyword>
<dbReference type="Pfam" id="PF02618">
    <property type="entry name" value="YceG"/>
    <property type="match status" value="1"/>
</dbReference>
<organism evidence="8 9">
    <name type="scientific">Hazenella coriacea</name>
    <dbReference type="NCBI Taxonomy" id="1179467"/>
    <lineage>
        <taxon>Bacteria</taxon>
        <taxon>Bacillati</taxon>
        <taxon>Bacillota</taxon>
        <taxon>Bacilli</taxon>
        <taxon>Bacillales</taxon>
        <taxon>Thermoactinomycetaceae</taxon>
        <taxon>Hazenella</taxon>
    </lineage>
</organism>
<dbReference type="NCBIfam" id="TIGR00247">
    <property type="entry name" value="endolytic transglycosylase MltG"/>
    <property type="match status" value="1"/>
</dbReference>
<dbReference type="AlphaFoldDB" id="A0A4R3L7G2"/>
<name>A0A4R3L7G2_9BACL</name>
<evidence type="ECO:0000256" key="2">
    <source>
        <dbReference type="ARBA" id="ARBA00022692"/>
    </source>
</evidence>
<evidence type="ECO:0000256" key="1">
    <source>
        <dbReference type="ARBA" id="ARBA00022475"/>
    </source>
</evidence>
<evidence type="ECO:0000313" key="8">
    <source>
        <dbReference type="EMBL" id="TCS94890.1"/>
    </source>
</evidence>
<dbReference type="RefSeq" id="WP_165875866.1">
    <property type="nucleotide sequence ID" value="NZ_SMAG01000003.1"/>
</dbReference>
<comment type="catalytic activity">
    <reaction evidence="7">
        <text>a peptidoglycan chain = a peptidoglycan chain with N-acetyl-1,6-anhydromuramyl-[peptide] at the reducing end + a peptidoglycan chain with N-acetylglucosamine at the non-reducing end.</text>
        <dbReference type="EC" id="4.2.2.29"/>
    </reaction>
</comment>
<sequence>MKWIWRIIFTLLLLAGWGALAYMYANYTLESPPRDEVVTVEIQPKTSIKEIGNLLEKQKLIRKSTFFQYYVGYYDKTNLQAGIYDIQPTDSLDDMLQKFSKGSQDLVRVTIPEGHNVLQIAEVLEKKGYDGEGFLQALKDRKAKYPFEQKIGENKERYYRLEGYLFPSTYQFRKDEKPEAIVDAMLGQFQKQVDQLEAEKSFAGFPYLEGMDMDQWVTVASMVEEESQAEQEYSKIAGVIYNRLNGSADDQKLRIDATVAFAGEMQGKKGVRSNIHNERKLSNPYNSYLNRGLPPGPIANPGAKALRAALNPDQHKYKYYVTKSDCTNEHYFSETYTQHNKYIQQSNLNARNIKCDAK</sequence>
<comment type="caution">
    <text evidence="8">The sequence shown here is derived from an EMBL/GenBank/DDBJ whole genome shotgun (WGS) entry which is preliminary data.</text>
</comment>
<dbReference type="PANTHER" id="PTHR30518:SF2">
    <property type="entry name" value="ENDOLYTIC MUREIN TRANSGLYCOSYLASE"/>
    <property type="match status" value="1"/>
</dbReference>
<evidence type="ECO:0000256" key="5">
    <source>
        <dbReference type="ARBA" id="ARBA00023239"/>
    </source>
</evidence>
<protein>
    <recommendedName>
        <fullName evidence="7">Endolytic murein transglycosylase</fullName>
        <ecNumber evidence="7">4.2.2.29</ecNumber>
    </recommendedName>
    <alternativeName>
        <fullName evidence="7">Peptidoglycan lytic transglycosylase</fullName>
    </alternativeName>
    <alternativeName>
        <fullName evidence="7">Peptidoglycan polymerization terminase</fullName>
    </alternativeName>
</protein>
<keyword evidence="6 7" id="KW-0961">Cell wall biogenesis/degradation</keyword>
<keyword evidence="9" id="KW-1185">Reference proteome</keyword>
<dbReference type="GO" id="GO:0008932">
    <property type="term" value="F:lytic endotransglycosylase activity"/>
    <property type="evidence" value="ECO:0007669"/>
    <property type="project" value="UniProtKB-UniRule"/>
</dbReference>
<evidence type="ECO:0000256" key="4">
    <source>
        <dbReference type="ARBA" id="ARBA00023136"/>
    </source>
</evidence>
<reference evidence="8 9" key="1">
    <citation type="submission" date="2019-03" db="EMBL/GenBank/DDBJ databases">
        <title>Genomic Encyclopedia of Type Strains, Phase IV (KMG-IV): sequencing the most valuable type-strain genomes for metagenomic binning, comparative biology and taxonomic classification.</title>
        <authorList>
            <person name="Goeker M."/>
        </authorList>
    </citation>
    <scope>NUCLEOTIDE SEQUENCE [LARGE SCALE GENOMIC DNA]</scope>
    <source>
        <strain evidence="8 9">DSM 45707</strain>
    </source>
</reference>
<dbReference type="EC" id="4.2.2.29" evidence="7"/>
<dbReference type="GO" id="GO:0005886">
    <property type="term" value="C:plasma membrane"/>
    <property type="evidence" value="ECO:0007669"/>
    <property type="project" value="UniProtKB-UniRule"/>
</dbReference>
<keyword evidence="2 7" id="KW-0812">Transmembrane</keyword>
<keyword evidence="5 7" id="KW-0456">Lyase</keyword>
<comment type="function">
    <text evidence="7">Functions as a peptidoglycan terminase that cleaves nascent peptidoglycan strands endolytically to terminate their elongation.</text>
</comment>
<evidence type="ECO:0000256" key="3">
    <source>
        <dbReference type="ARBA" id="ARBA00022989"/>
    </source>
</evidence>
<keyword evidence="1 7" id="KW-1003">Cell membrane</keyword>
<keyword evidence="4 7" id="KW-0472">Membrane</keyword>
<evidence type="ECO:0000256" key="6">
    <source>
        <dbReference type="ARBA" id="ARBA00023316"/>
    </source>
</evidence>
<accession>A0A4R3L7G2</accession>
<proteinExistence type="inferred from homology"/>
<dbReference type="HAMAP" id="MF_02065">
    <property type="entry name" value="MltG"/>
    <property type="match status" value="1"/>
</dbReference>
<evidence type="ECO:0000256" key="7">
    <source>
        <dbReference type="HAMAP-Rule" id="MF_02065"/>
    </source>
</evidence>
<gene>
    <name evidence="7" type="primary">mltG</name>
    <name evidence="8" type="ORF">EDD58_103313</name>
</gene>
<dbReference type="EMBL" id="SMAG01000003">
    <property type="protein sequence ID" value="TCS94890.1"/>
    <property type="molecule type" value="Genomic_DNA"/>
</dbReference>
<dbReference type="Gene3D" id="3.30.1490.480">
    <property type="entry name" value="Endolytic murein transglycosylase"/>
    <property type="match status" value="1"/>
</dbReference>
<dbReference type="GO" id="GO:0071555">
    <property type="term" value="P:cell wall organization"/>
    <property type="evidence" value="ECO:0007669"/>
    <property type="project" value="UniProtKB-KW"/>
</dbReference>
<dbReference type="GO" id="GO:0009252">
    <property type="term" value="P:peptidoglycan biosynthetic process"/>
    <property type="evidence" value="ECO:0007669"/>
    <property type="project" value="UniProtKB-UniRule"/>
</dbReference>
<evidence type="ECO:0000313" key="9">
    <source>
        <dbReference type="Proteomes" id="UP000294937"/>
    </source>
</evidence>
<comment type="similarity">
    <text evidence="7">Belongs to the transglycosylase MltG family.</text>
</comment>
<dbReference type="Proteomes" id="UP000294937">
    <property type="component" value="Unassembled WGS sequence"/>
</dbReference>